<dbReference type="InterPro" id="IPR001451">
    <property type="entry name" value="Hexapep"/>
</dbReference>
<dbReference type="CDD" id="cd05825">
    <property type="entry name" value="LbH_wcaF_like"/>
    <property type="match status" value="1"/>
</dbReference>
<evidence type="ECO:0000313" key="6">
    <source>
        <dbReference type="Proteomes" id="UP001198901"/>
    </source>
</evidence>
<evidence type="ECO:0000256" key="3">
    <source>
        <dbReference type="ARBA" id="ARBA00022737"/>
    </source>
</evidence>
<gene>
    <name evidence="5" type="ORF">LBU54_07570</name>
</gene>
<dbReference type="EMBL" id="JAIUJR010000004">
    <property type="protein sequence ID" value="MCA0132440.1"/>
    <property type="molecule type" value="Genomic_DNA"/>
</dbReference>
<sequence length="166" mass="18299">MARLLWTLVWTLLARPLPRSLGKGWKRFLLRLFGAKIHKTAHVYSSVRIYMPWNLEMAEYSCLAPEVDCYNVAKITIGAHSTVSQKTYLCSASHDITKTDQPLIHKPIIIDDQVWVGANAFIGMGVTLGQGAVVGARAAVFKDVAPWTIVGGNPAKIIKKRVLSNG</sequence>
<comment type="caution">
    <text evidence="5">The sequence shown here is derived from an EMBL/GenBank/DDBJ whole genome shotgun (WGS) entry which is preliminary data.</text>
</comment>
<keyword evidence="4" id="KW-0012">Acyltransferase</keyword>
<reference evidence="6" key="1">
    <citation type="submission" date="2023-07" db="EMBL/GenBank/DDBJ databases">
        <authorList>
            <person name="Yue Y."/>
        </authorList>
    </citation>
    <scope>NUCLEOTIDE SEQUENCE [LARGE SCALE GENOMIC DNA]</scope>
    <source>
        <strain evidence="6">D23</strain>
    </source>
</reference>
<organism evidence="5 6">
    <name type="scientific">Winogradskyella alexanderae</name>
    <dbReference type="NCBI Taxonomy" id="2877123"/>
    <lineage>
        <taxon>Bacteria</taxon>
        <taxon>Pseudomonadati</taxon>
        <taxon>Bacteroidota</taxon>
        <taxon>Flavobacteriia</taxon>
        <taxon>Flavobacteriales</taxon>
        <taxon>Flavobacteriaceae</taxon>
        <taxon>Winogradskyella</taxon>
    </lineage>
</organism>
<evidence type="ECO:0000256" key="1">
    <source>
        <dbReference type="ARBA" id="ARBA00007274"/>
    </source>
</evidence>
<dbReference type="InterPro" id="IPR051159">
    <property type="entry name" value="Hexapeptide_acetyltransf"/>
</dbReference>
<accession>A0ABS7XQZ8</accession>
<dbReference type="SUPFAM" id="SSF51161">
    <property type="entry name" value="Trimeric LpxA-like enzymes"/>
    <property type="match status" value="1"/>
</dbReference>
<comment type="similarity">
    <text evidence="1">Belongs to the transferase hexapeptide repeat family.</text>
</comment>
<name>A0ABS7XQZ8_9FLAO</name>
<keyword evidence="6" id="KW-1185">Reference proteome</keyword>
<evidence type="ECO:0000256" key="4">
    <source>
        <dbReference type="ARBA" id="ARBA00023315"/>
    </source>
</evidence>
<dbReference type="RefSeq" id="WP_224527961.1">
    <property type="nucleotide sequence ID" value="NZ_JAIUJR010000004.1"/>
</dbReference>
<proteinExistence type="inferred from homology"/>
<dbReference type="PROSITE" id="PS00101">
    <property type="entry name" value="HEXAPEP_TRANSFERASES"/>
    <property type="match status" value="1"/>
</dbReference>
<keyword evidence="3" id="KW-0677">Repeat</keyword>
<dbReference type="InterPro" id="IPR011004">
    <property type="entry name" value="Trimer_LpxA-like_sf"/>
</dbReference>
<dbReference type="PANTHER" id="PTHR23416:SF23">
    <property type="entry name" value="ACETYLTRANSFERASE C18B11.09C-RELATED"/>
    <property type="match status" value="1"/>
</dbReference>
<evidence type="ECO:0000256" key="2">
    <source>
        <dbReference type="ARBA" id="ARBA00022679"/>
    </source>
</evidence>
<keyword evidence="2" id="KW-0808">Transferase</keyword>
<dbReference type="Pfam" id="PF14602">
    <property type="entry name" value="Hexapep_2"/>
    <property type="match status" value="1"/>
</dbReference>
<dbReference type="PANTHER" id="PTHR23416">
    <property type="entry name" value="SIALIC ACID SYNTHASE-RELATED"/>
    <property type="match status" value="1"/>
</dbReference>
<dbReference type="Proteomes" id="UP001198901">
    <property type="component" value="Unassembled WGS sequence"/>
</dbReference>
<dbReference type="InterPro" id="IPR018357">
    <property type="entry name" value="Hexapep_transf_CS"/>
</dbReference>
<protein>
    <submittedName>
        <fullName evidence="5">Colanic acid biosynthesis acetyltransferase</fullName>
    </submittedName>
</protein>
<evidence type="ECO:0000313" key="5">
    <source>
        <dbReference type="EMBL" id="MCA0132440.1"/>
    </source>
</evidence>
<dbReference type="Gene3D" id="2.160.10.10">
    <property type="entry name" value="Hexapeptide repeat proteins"/>
    <property type="match status" value="1"/>
</dbReference>